<accession>A0ABM8VNV9</accession>
<protein>
    <submittedName>
        <fullName evidence="1">Uncharacterized protein</fullName>
    </submittedName>
</protein>
<sequence length="72" mass="8156">MVRMAGNDPYSNAVAFAKYKDPATDFGWGITTPGHNFSFINKNSTARSYRHLEGFMAVMAPVIRSRERRQSE</sequence>
<organism evidence="1 2">
    <name type="scientific">Paenibacillus allorhizosphaerae</name>
    <dbReference type="NCBI Taxonomy" id="2849866"/>
    <lineage>
        <taxon>Bacteria</taxon>
        <taxon>Bacillati</taxon>
        <taxon>Bacillota</taxon>
        <taxon>Bacilli</taxon>
        <taxon>Bacillales</taxon>
        <taxon>Paenibacillaceae</taxon>
        <taxon>Paenibacillus</taxon>
    </lineage>
</organism>
<gene>
    <name evidence="1" type="ORF">PAECIP111802_05106</name>
</gene>
<proteinExistence type="predicted"/>
<dbReference type="EMBL" id="CAJVCE010000017">
    <property type="protein sequence ID" value="CAG7651980.1"/>
    <property type="molecule type" value="Genomic_DNA"/>
</dbReference>
<dbReference type="Proteomes" id="UP000730618">
    <property type="component" value="Unassembled WGS sequence"/>
</dbReference>
<comment type="caution">
    <text evidence="1">The sequence shown here is derived from an EMBL/GenBank/DDBJ whole genome shotgun (WGS) entry which is preliminary data.</text>
</comment>
<keyword evidence="2" id="KW-1185">Reference proteome</keyword>
<reference evidence="1 2" key="1">
    <citation type="submission" date="2021-06" db="EMBL/GenBank/DDBJ databases">
        <authorList>
            <person name="Criscuolo A."/>
        </authorList>
    </citation>
    <scope>NUCLEOTIDE SEQUENCE [LARGE SCALE GENOMIC DNA]</scope>
    <source>
        <strain evidence="2">CIP 111802</strain>
    </source>
</reference>
<name>A0ABM8VNV9_9BACL</name>
<evidence type="ECO:0000313" key="2">
    <source>
        <dbReference type="Proteomes" id="UP000730618"/>
    </source>
</evidence>
<evidence type="ECO:0000313" key="1">
    <source>
        <dbReference type="EMBL" id="CAG7651980.1"/>
    </source>
</evidence>